<gene>
    <name evidence="1" type="ORF">NU887_17745</name>
</gene>
<comment type="caution">
    <text evidence="1">The sequence shown here is derived from an EMBL/GenBank/DDBJ whole genome shotgun (WGS) entry which is preliminary data.</text>
</comment>
<dbReference type="AlphaFoldDB" id="A0A9X2T2H1"/>
<organism evidence="1 2">
    <name type="scientific">Aquiflexum gelatinilyticum</name>
    <dbReference type="NCBI Taxonomy" id="2961943"/>
    <lineage>
        <taxon>Bacteria</taxon>
        <taxon>Pseudomonadati</taxon>
        <taxon>Bacteroidota</taxon>
        <taxon>Cytophagia</taxon>
        <taxon>Cytophagales</taxon>
        <taxon>Cyclobacteriaceae</taxon>
        <taxon>Aquiflexum</taxon>
    </lineage>
</organism>
<dbReference type="EMBL" id="JANSUY010000021">
    <property type="protein sequence ID" value="MCR9016881.1"/>
    <property type="molecule type" value="Genomic_DNA"/>
</dbReference>
<keyword evidence="2" id="KW-1185">Reference proteome</keyword>
<protein>
    <submittedName>
        <fullName evidence="1">Uncharacterized protein</fullName>
    </submittedName>
</protein>
<evidence type="ECO:0000313" key="1">
    <source>
        <dbReference type="EMBL" id="MCR9016881.1"/>
    </source>
</evidence>
<reference evidence="1" key="1">
    <citation type="submission" date="2022-08" db="EMBL/GenBank/DDBJ databases">
        <authorList>
            <person name="Zhang D."/>
        </authorList>
    </citation>
    <scope>NUCLEOTIDE SEQUENCE</scope>
    <source>
        <strain evidence="1">XJ19-11</strain>
    </source>
</reference>
<name>A0A9X2T2H1_9BACT</name>
<accession>A0A9X2T2H1</accession>
<sequence length="202" mass="23323">MKNSFIVLFFFFVTLYSTIAQQIIDWSPEYELTFDDFLSKKTKIGFGDTYQINSTAGMGFSFQMTNYEWMFTKNFNSKVTNTFNKNAAVLVAPNLEIANSLLAFANYQFDLVELYARKFRQKLYENKGAFSNPTFFQPIYNEIQSELNERHSEAGEVSNLGIKSEVLKELHQEVLAEIAELGDFCKDCKPPKAKKNIEEKVQ</sequence>
<dbReference type="Proteomes" id="UP001142175">
    <property type="component" value="Unassembled WGS sequence"/>
</dbReference>
<evidence type="ECO:0000313" key="2">
    <source>
        <dbReference type="Proteomes" id="UP001142175"/>
    </source>
</evidence>
<proteinExistence type="predicted"/>
<dbReference type="RefSeq" id="WP_258424728.1">
    <property type="nucleotide sequence ID" value="NZ_JANAEZ010000002.1"/>
</dbReference>